<dbReference type="EMBL" id="JAUSUP010000002">
    <property type="protein sequence ID" value="MDQ0351401.1"/>
    <property type="molecule type" value="Genomic_DNA"/>
</dbReference>
<proteinExistence type="predicted"/>
<evidence type="ECO:0000256" key="4">
    <source>
        <dbReference type="ARBA" id="ARBA00022643"/>
    </source>
</evidence>
<comment type="caution">
    <text evidence="6">The sequence shown here is derived from an EMBL/GenBank/DDBJ whole genome shotgun (WGS) entry which is preliminary data.</text>
</comment>
<sequence>MNPVCHLLNIQYPIVLGGMGNISSPELTAAVSEAGGLGTIGCGTMSPEEVEMKITKTKKLTNKPFAVNIAMAVAPNVERLIDLVIDLQVPVVSLSAGNPAPYIPKLHEQGIKVMTLVASVKHAKKAEEAGADLLVAEGYEAAGINSNLELTTFTLVPQIVRNVNVPVLAAGGVGDGKGLAATLMLGASGVQMGTRFIATQEAPFHTHYKEKILEANGTGTTIVGRTVGQVRRILNTEYAKKLTDLEKSGLTVEEYRQLTSEELHCKGALEGDLENGFLNSGQITGLIEDIPTVRELVEGMVQEASSQVEHSRQQLTFLNDQYNY</sequence>
<organism evidence="6 7">
    <name type="scientific">Alkalibacillus filiformis</name>
    <dbReference type="NCBI Taxonomy" id="200990"/>
    <lineage>
        <taxon>Bacteria</taxon>
        <taxon>Bacillati</taxon>
        <taxon>Bacillota</taxon>
        <taxon>Bacilli</taxon>
        <taxon>Bacillales</taxon>
        <taxon>Bacillaceae</taxon>
        <taxon>Alkalibacillus</taxon>
    </lineage>
</organism>
<dbReference type="RefSeq" id="WP_307067099.1">
    <property type="nucleotide sequence ID" value="NZ_JAUSUP010000002.1"/>
</dbReference>
<dbReference type="Gene3D" id="3.20.20.70">
    <property type="entry name" value="Aldolase class I"/>
    <property type="match status" value="1"/>
</dbReference>
<evidence type="ECO:0000256" key="5">
    <source>
        <dbReference type="ARBA" id="ARBA00023002"/>
    </source>
</evidence>
<comment type="function">
    <text evidence="1">Nitronate monooxygenase that uses molecular oxygen to catalyze the oxidative denitrification of alkyl nitronates. Acts on propionate 3-nitronate (P3N), the presumed physiological substrate. Probably functions in the detoxification of P3N, a metabolic poison produced by plants and fungi as a defense mechanism.</text>
</comment>
<evidence type="ECO:0000256" key="1">
    <source>
        <dbReference type="ARBA" id="ARBA00003535"/>
    </source>
</evidence>
<evidence type="ECO:0000256" key="3">
    <source>
        <dbReference type="ARBA" id="ARBA00022630"/>
    </source>
</evidence>
<accession>A0ABU0DSW7</accession>
<dbReference type="CDD" id="cd04730">
    <property type="entry name" value="NPD_like"/>
    <property type="match status" value="1"/>
</dbReference>
<dbReference type="GO" id="GO:0004318">
    <property type="term" value="F:enoyl-[acyl-carrier-protein] reductase (NADH) activity"/>
    <property type="evidence" value="ECO:0007669"/>
    <property type="project" value="UniProtKB-EC"/>
</dbReference>
<keyword evidence="3" id="KW-0285">Flavoprotein</keyword>
<dbReference type="InterPro" id="IPR013785">
    <property type="entry name" value="Aldolase_TIM"/>
</dbReference>
<dbReference type="Pfam" id="PF03060">
    <property type="entry name" value="NMO"/>
    <property type="match status" value="2"/>
</dbReference>
<dbReference type="PANTHER" id="PTHR32332:SF20">
    <property type="entry name" value="2-NITROPROPANE DIOXYGENASE-LIKE PROTEIN"/>
    <property type="match status" value="1"/>
</dbReference>
<reference evidence="6 7" key="1">
    <citation type="submission" date="2023-07" db="EMBL/GenBank/DDBJ databases">
        <title>Genomic Encyclopedia of Type Strains, Phase IV (KMG-IV): sequencing the most valuable type-strain genomes for metagenomic binning, comparative biology and taxonomic classification.</title>
        <authorList>
            <person name="Goeker M."/>
        </authorList>
    </citation>
    <scope>NUCLEOTIDE SEQUENCE [LARGE SCALE GENOMIC DNA]</scope>
    <source>
        <strain evidence="6 7">DSM 15448</strain>
    </source>
</reference>
<dbReference type="InterPro" id="IPR004136">
    <property type="entry name" value="NMO"/>
</dbReference>
<keyword evidence="5 6" id="KW-0560">Oxidoreductase</keyword>
<name>A0ABU0DSW7_9BACI</name>
<dbReference type="PANTHER" id="PTHR32332">
    <property type="entry name" value="2-NITROPROPANE DIOXYGENASE"/>
    <property type="match status" value="1"/>
</dbReference>
<dbReference type="SUPFAM" id="SSF51412">
    <property type="entry name" value="Inosine monophosphate dehydrogenase (IMPDH)"/>
    <property type="match status" value="1"/>
</dbReference>
<gene>
    <name evidence="6" type="ORF">J2R98_001215</name>
</gene>
<evidence type="ECO:0000313" key="7">
    <source>
        <dbReference type="Proteomes" id="UP001236723"/>
    </source>
</evidence>
<keyword evidence="7" id="KW-1185">Reference proteome</keyword>
<dbReference type="Proteomes" id="UP001236723">
    <property type="component" value="Unassembled WGS sequence"/>
</dbReference>
<protein>
    <recommendedName>
        <fullName evidence="2">Probable nitronate monooxygenase</fullName>
    </recommendedName>
</protein>
<evidence type="ECO:0000313" key="6">
    <source>
        <dbReference type="EMBL" id="MDQ0351401.1"/>
    </source>
</evidence>
<evidence type="ECO:0000256" key="2">
    <source>
        <dbReference type="ARBA" id="ARBA00013457"/>
    </source>
</evidence>
<keyword evidence="4" id="KW-0288">FMN</keyword>